<reference evidence="10" key="1">
    <citation type="submission" date="2016-10" db="EMBL/GenBank/DDBJ databases">
        <authorList>
            <person name="Varghese N."/>
            <person name="Submissions S."/>
        </authorList>
    </citation>
    <scope>NUCLEOTIDE SEQUENCE [LARGE SCALE GENOMIC DNA]</scope>
    <source>
        <strain evidence="10">DSM 8987</strain>
    </source>
</reference>
<dbReference type="STRING" id="57664.SAMN05661003_101129"/>
<keyword evidence="2" id="KW-1003">Cell membrane</keyword>
<comment type="similarity">
    <text evidence="6">Belongs to the exbB/tolQ family.</text>
</comment>
<dbReference type="InterPro" id="IPR002898">
    <property type="entry name" value="MotA_ExbB_proton_chnl"/>
</dbReference>
<feature type="transmembrane region" description="Helical" evidence="7">
    <location>
        <begin position="158"/>
        <end position="176"/>
    </location>
</feature>
<dbReference type="OrthoDB" id="5405838at2"/>
<accession>A0A1G6X6B2</accession>
<dbReference type="GO" id="GO:0017038">
    <property type="term" value="P:protein import"/>
    <property type="evidence" value="ECO:0007669"/>
    <property type="project" value="TreeGrafter"/>
</dbReference>
<dbReference type="RefSeq" id="WP_092075284.1">
    <property type="nucleotide sequence ID" value="NZ_FNAQ01000001.1"/>
</dbReference>
<keyword evidence="6" id="KW-0653">Protein transport</keyword>
<dbReference type="GO" id="GO:0005886">
    <property type="term" value="C:plasma membrane"/>
    <property type="evidence" value="ECO:0007669"/>
    <property type="project" value="UniProtKB-SubCell"/>
</dbReference>
<dbReference type="PANTHER" id="PTHR30625">
    <property type="entry name" value="PROTEIN TOLQ"/>
    <property type="match status" value="1"/>
</dbReference>
<evidence type="ECO:0000313" key="9">
    <source>
        <dbReference type="EMBL" id="SDD72846.1"/>
    </source>
</evidence>
<evidence type="ECO:0000256" key="5">
    <source>
        <dbReference type="ARBA" id="ARBA00023136"/>
    </source>
</evidence>
<name>A0A1G6X6B2_9BACT</name>
<proteinExistence type="inferred from homology"/>
<sequence>MWRATDLLAYLATGGLVMLPLVLVSLLLWTLIFERLLLFRRLERGDPPLAELVRCWRAGLPLPPAAGLRSQLVRVLQAEVALPSALNRRLLDACALRLQAAIDRNLDQIRVLAAVAPLLGLLGTVTGMMATFDAIALFGSGNVRALAGGISEALITTQGGLLVSIPGVLASAVLSLRARRLQERLEETLVLFKRMV</sequence>
<dbReference type="EMBL" id="FNAQ01000001">
    <property type="protein sequence ID" value="SDD72846.1"/>
    <property type="molecule type" value="Genomic_DNA"/>
</dbReference>
<evidence type="ECO:0000256" key="1">
    <source>
        <dbReference type="ARBA" id="ARBA00004651"/>
    </source>
</evidence>
<keyword evidence="4 7" id="KW-1133">Transmembrane helix</keyword>
<keyword evidence="6" id="KW-0813">Transport</keyword>
<evidence type="ECO:0000256" key="6">
    <source>
        <dbReference type="RuleBase" id="RU004057"/>
    </source>
</evidence>
<dbReference type="Proteomes" id="UP000243205">
    <property type="component" value="Unassembled WGS sequence"/>
</dbReference>
<evidence type="ECO:0000256" key="2">
    <source>
        <dbReference type="ARBA" id="ARBA00022475"/>
    </source>
</evidence>
<organism evidence="9 10">
    <name type="scientific">Desulfuromonas thiophila</name>
    <dbReference type="NCBI Taxonomy" id="57664"/>
    <lineage>
        <taxon>Bacteria</taxon>
        <taxon>Pseudomonadati</taxon>
        <taxon>Thermodesulfobacteriota</taxon>
        <taxon>Desulfuromonadia</taxon>
        <taxon>Desulfuromonadales</taxon>
        <taxon>Desulfuromonadaceae</taxon>
        <taxon>Desulfuromonas</taxon>
    </lineage>
</organism>
<feature type="transmembrane region" description="Helical" evidence="7">
    <location>
        <begin position="111"/>
        <end position="138"/>
    </location>
</feature>
<keyword evidence="10" id="KW-1185">Reference proteome</keyword>
<keyword evidence="3 7" id="KW-0812">Transmembrane</keyword>
<dbReference type="InterPro" id="IPR050790">
    <property type="entry name" value="ExbB/TolQ_transport"/>
</dbReference>
<evidence type="ECO:0000256" key="3">
    <source>
        <dbReference type="ARBA" id="ARBA00022692"/>
    </source>
</evidence>
<evidence type="ECO:0000313" key="10">
    <source>
        <dbReference type="Proteomes" id="UP000243205"/>
    </source>
</evidence>
<evidence type="ECO:0000256" key="4">
    <source>
        <dbReference type="ARBA" id="ARBA00022989"/>
    </source>
</evidence>
<dbReference type="AlphaFoldDB" id="A0A1G6X6B2"/>
<evidence type="ECO:0000259" key="8">
    <source>
        <dbReference type="Pfam" id="PF01618"/>
    </source>
</evidence>
<dbReference type="PANTHER" id="PTHR30625:SF11">
    <property type="entry name" value="MOTA_TOLQ_EXBB PROTON CHANNEL DOMAIN-CONTAINING PROTEIN"/>
    <property type="match status" value="1"/>
</dbReference>
<dbReference type="Pfam" id="PF01618">
    <property type="entry name" value="MotA_ExbB"/>
    <property type="match status" value="1"/>
</dbReference>
<evidence type="ECO:0000256" key="7">
    <source>
        <dbReference type="SAM" id="Phobius"/>
    </source>
</evidence>
<keyword evidence="5 7" id="KW-0472">Membrane</keyword>
<comment type="subcellular location">
    <subcellularLocation>
        <location evidence="1">Cell membrane</location>
        <topology evidence="1">Multi-pass membrane protein</topology>
    </subcellularLocation>
    <subcellularLocation>
        <location evidence="6">Membrane</location>
        <topology evidence="6">Multi-pass membrane protein</topology>
    </subcellularLocation>
</comment>
<gene>
    <name evidence="9" type="ORF">SAMN05661003_101129</name>
</gene>
<feature type="domain" description="MotA/TolQ/ExbB proton channel" evidence="8">
    <location>
        <begin position="83"/>
        <end position="186"/>
    </location>
</feature>
<feature type="transmembrane region" description="Helical" evidence="7">
    <location>
        <begin position="7"/>
        <end position="32"/>
    </location>
</feature>
<protein>
    <submittedName>
        <fullName evidence="9">Outer membrane transport energization protein ExbB (TC 2.C.1.1.1)</fullName>
    </submittedName>
</protein>